<proteinExistence type="predicted"/>
<evidence type="ECO:0000313" key="2">
    <source>
        <dbReference type="Proteomes" id="UP000009159"/>
    </source>
</evidence>
<sequence>MDIMVARGVQLDHAWVGLGAEFGAALRDWSRQVLALVVEEADRLSAGMLLIAGGLFDRAYVSPATVDYAAQILGTFSGDVVIVPGRSDWIDGTSLYSTHRWAPNTAICSSSEYQPCATAPAVWVSAWTSPGGAVPRPPDVPEPHVLIRAGTAGGDGRVLAVPNLVRDPREPGGFAVLIDGAEPEGPARRVDLPDQPGSLADLDVTDAAHTDALAAALEGVLTPGDPLLLRLVGTLAPGVLLPGFSGPDRDLPSDVVLDVDSLSFATPSVDPTDRSARAEFLRAMAYTNTSELQRHQTTALGLAALDASAQGT</sequence>
<evidence type="ECO:0008006" key="3">
    <source>
        <dbReference type="Google" id="ProtNLM"/>
    </source>
</evidence>
<name>A1T434_MYCVP</name>
<dbReference type="SUPFAM" id="SSF56300">
    <property type="entry name" value="Metallo-dependent phosphatases"/>
    <property type="match status" value="1"/>
</dbReference>
<dbReference type="Proteomes" id="UP000009159">
    <property type="component" value="Chromosome"/>
</dbReference>
<dbReference type="Gene3D" id="3.60.21.10">
    <property type="match status" value="1"/>
</dbReference>
<dbReference type="HOGENOM" id="CLU_890879_0_0_11"/>
<keyword evidence="2" id="KW-1185">Reference proteome</keyword>
<evidence type="ECO:0000313" key="1">
    <source>
        <dbReference type="EMBL" id="ABM11934.1"/>
    </source>
</evidence>
<organism evidence="1 2">
    <name type="scientific">Mycolicibacterium vanbaalenii (strain DSM 7251 / JCM 13017 / BCRC 16820 / KCTC 9966 / NRRL B-24157 / PYR-1)</name>
    <name type="common">Mycobacterium vanbaalenii</name>
    <dbReference type="NCBI Taxonomy" id="350058"/>
    <lineage>
        <taxon>Bacteria</taxon>
        <taxon>Bacillati</taxon>
        <taxon>Actinomycetota</taxon>
        <taxon>Actinomycetes</taxon>
        <taxon>Mycobacteriales</taxon>
        <taxon>Mycobacteriaceae</taxon>
        <taxon>Mycolicibacterium</taxon>
    </lineage>
</organism>
<dbReference type="STRING" id="350058.Mvan_1097"/>
<protein>
    <recommendedName>
        <fullName evidence="3">Calcineurin-like phosphoesterase domain-containing protein</fullName>
    </recommendedName>
</protein>
<dbReference type="InterPro" id="IPR029052">
    <property type="entry name" value="Metallo-depent_PP-like"/>
</dbReference>
<dbReference type="EMBL" id="CP000511">
    <property type="protein sequence ID" value="ABM11934.1"/>
    <property type="molecule type" value="Genomic_DNA"/>
</dbReference>
<accession>A1T434</accession>
<dbReference type="KEGG" id="mva:Mvan_1097"/>
<dbReference type="AlphaFoldDB" id="A1T434"/>
<reference evidence="1" key="1">
    <citation type="submission" date="2006-12" db="EMBL/GenBank/DDBJ databases">
        <title>Complete sequence of Mycobacterium vanbaalenii PYR-1.</title>
        <authorList>
            <consortium name="US DOE Joint Genome Institute"/>
            <person name="Copeland A."/>
            <person name="Lucas S."/>
            <person name="Lapidus A."/>
            <person name="Barry K."/>
            <person name="Detter J.C."/>
            <person name="Glavina del Rio T."/>
            <person name="Hammon N."/>
            <person name="Israni S."/>
            <person name="Dalin E."/>
            <person name="Tice H."/>
            <person name="Pitluck S."/>
            <person name="Singan V."/>
            <person name="Schmutz J."/>
            <person name="Larimer F."/>
            <person name="Land M."/>
            <person name="Hauser L."/>
            <person name="Kyrpides N."/>
            <person name="Anderson I.J."/>
            <person name="Miller C."/>
            <person name="Richardson P."/>
        </authorList>
    </citation>
    <scope>NUCLEOTIDE SEQUENCE [LARGE SCALE GENOMIC DNA]</scope>
    <source>
        <strain evidence="1">PYR-1</strain>
    </source>
</reference>
<gene>
    <name evidence="1" type="ordered locus">Mvan_1097</name>
</gene>
<dbReference type="eggNOG" id="ENOG5031XWW">
    <property type="taxonomic scope" value="Bacteria"/>
</dbReference>